<proteinExistence type="predicted"/>
<sequence length="246" mass="25983">MRHTSAASSAAKVALGVALGVTVGIALGLTLGLGGCARAPLSVGQPLQAQNELQSATHWRTLASDVGLRLRETFKRVPPGARLYVQGHADNLDFEEVFRGALAEELRRRGLEVVNRKADAHFTLAYGTRITDHALDTDLPLGSITAATAAIRGIVELATVSETGAILATGAFLDLARGGLTPDDLAEVTVSLSLMGRDGAVSTKALTYYITRANARHYPNLPLPPLYAVPANRLPEPPVTYIAVEE</sequence>
<evidence type="ECO:0000313" key="1">
    <source>
        <dbReference type="EMBL" id="MBB4265130.1"/>
    </source>
</evidence>
<name>A0A7W6W8L6_9PROT</name>
<dbReference type="EMBL" id="JACIGK010000004">
    <property type="protein sequence ID" value="MBB4265130.1"/>
    <property type="molecule type" value="Genomic_DNA"/>
</dbReference>
<dbReference type="RefSeq" id="WP_184042760.1">
    <property type="nucleotide sequence ID" value="NZ_JACIGK010000004.1"/>
</dbReference>
<evidence type="ECO:0000313" key="2">
    <source>
        <dbReference type="Proteomes" id="UP000554286"/>
    </source>
</evidence>
<dbReference type="Proteomes" id="UP000554286">
    <property type="component" value="Unassembled WGS sequence"/>
</dbReference>
<accession>A0A7W6W8L6</accession>
<organism evidence="1 2">
    <name type="scientific">Roseospira visakhapatnamensis</name>
    <dbReference type="NCBI Taxonomy" id="390880"/>
    <lineage>
        <taxon>Bacteria</taxon>
        <taxon>Pseudomonadati</taxon>
        <taxon>Pseudomonadota</taxon>
        <taxon>Alphaproteobacteria</taxon>
        <taxon>Rhodospirillales</taxon>
        <taxon>Rhodospirillaceae</taxon>
        <taxon>Roseospira</taxon>
    </lineage>
</organism>
<keyword evidence="2" id="KW-1185">Reference proteome</keyword>
<gene>
    <name evidence="1" type="ORF">GGD89_000745</name>
</gene>
<reference evidence="1 2" key="1">
    <citation type="submission" date="2020-08" db="EMBL/GenBank/DDBJ databases">
        <title>Genome sequencing of Purple Non-Sulfur Bacteria from various extreme environments.</title>
        <authorList>
            <person name="Mayer M."/>
        </authorList>
    </citation>
    <scope>NUCLEOTIDE SEQUENCE [LARGE SCALE GENOMIC DNA]</scope>
    <source>
        <strain evidence="1 2">JA131</strain>
    </source>
</reference>
<comment type="caution">
    <text evidence="1">The sequence shown here is derived from an EMBL/GenBank/DDBJ whole genome shotgun (WGS) entry which is preliminary data.</text>
</comment>
<dbReference type="AlphaFoldDB" id="A0A7W6W8L6"/>
<protein>
    <submittedName>
        <fullName evidence="1">Uncharacterized protein</fullName>
    </submittedName>
</protein>